<accession>A0A9P0CIH9</accession>
<dbReference type="GO" id="GO:0016460">
    <property type="term" value="C:myosin II complex"/>
    <property type="evidence" value="ECO:0007669"/>
    <property type="project" value="TreeGrafter"/>
</dbReference>
<dbReference type="PANTHER" id="PTHR23048:SF0">
    <property type="entry name" value="CALMODULIN LIKE 3"/>
    <property type="match status" value="1"/>
</dbReference>
<dbReference type="CDD" id="cd00051">
    <property type="entry name" value="EFh"/>
    <property type="match status" value="1"/>
</dbReference>
<dbReference type="InterPro" id="IPR018247">
    <property type="entry name" value="EF_Hand_1_Ca_BS"/>
</dbReference>
<feature type="domain" description="EF-hand" evidence="3">
    <location>
        <begin position="16"/>
        <end position="51"/>
    </location>
</feature>
<evidence type="ECO:0000313" key="5">
    <source>
        <dbReference type="Proteomes" id="UP001153636"/>
    </source>
</evidence>
<feature type="domain" description="EF-hand" evidence="3">
    <location>
        <begin position="52"/>
        <end position="87"/>
    </location>
</feature>
<protein>
    <recommendedName>
        <fullName evidence="3">EF-hand domain-containing protein</fullName>
    </recommendedName>
</protein>
<dbReference type="PANTHER" id="PTHR23048">
    <property type="entry name" value="MYOSIN LIGHT CHAIN 1, 3"/>
    <property type="match status" value="1"/>
</dbReference>
<dbReference type="Gene3D" id="1.10.238.10">
    <property type="entry name" value="EF-hand"/>
    <property type="match status" value="2"/>
</dbReference>
<dbReference type="PROSITE" id="PS50222">
    <property type="entry name" value="EF_HAND_2"/>
    <property type="match status" value="3"/>
</dbReference>
<feature type="domain" description="EF-hand" evidence="3">
    <location>
        <begin position="89"/>
        <end position="124"/>
    </location>
</feature>
<dbReference type="SUPFAM" id="SSF47473">
    <property type="entry name" value="EF-hand"/>
    <property type="match status" value="1"/>
</dbReference>
<name>A0A9P0CIH9_9CUCU</name>
<dbReference type="Proteomes" id="UP001153636">
    <property type="component" value="Chromosome 10"/>
</dbReference>
<dbReference type="OrthoDB" id="26525at2759"/>
<dbReference type="Pfam" id="PF13499">
    <property type="entry name" value="EF-hand_7"/>
    <property type="match status" value="2"/>
</dbReference>
<dbReference type="PROSITE" id="PS00018">
    <property type="entry name" value="EF_HAND_1"/>
    <property type="match status" value="1"/>
</dbReference>
<keyword evidence="1" id="KW-0677">Repeat</keyword>
<dbReference type="AlphaFoldDB" id="A0A9P0CIH9"/>
<dbReference type="InterPro" id="IPR011992">
    <property type="entry name" value="EF-hand-dom_pair"/>
</dbReference>
<dbReference type="SMART" id="SM00054">
    <property type="entry name" value="EFh"/>
    <property type="match status" value="4"/>
</dbReference>
<sequence length="160" mass="18890">MDDEEEAPERQEFTHVEIEEFNQAFNLFDRDDDGLINYKEFSTIMRAFGQQYEDLDLSDMFTEADEADSGLINFDQFVKILEQYYKEDFSEEDLLKAFKAFDKEGAGFIERMDLKDIMLHYGDKMNEDDFTDFMGTADVNGDGIIKYEWLTNTIFTFLIE</sequence>
<dbReference type="InterPro" id="IPR050230">
    <property type="entry name" value="CALM/Myosin/TropC-like"/>
</dbReference>
<dbReference type="FunFam" id="1.10.238.10:FF:000178">
    <property type="entry name" value="Calmodulin-2 A"/>
    <property type="match status" value="1"/>
</dbReference>
<evidence type="ECO:0000256" key="2">
    <source>
        <dbReference type="ARBA" id="ARBA00022837"/>
    </source>
</evidence>
<gene>
    <name evidence="4" type="ORF">PSYICH_LOCUS1905</name>
</gene>
<keyword evidence="2" id="KW-0106">Calcium</keyword>
<dbReference type="InterPro" id="IPR002048">
    <property type="entry name" value="EF_hand_dom"/>
</dbReference>
<evidence type="ECO:0000256" key="1">
    <source>
        <dbReference type="ARBA" id="ARBA00022737"/>
    </source>
</evidence>
<dbReference type="GO" id="GO:0005509">
    <property type="term" value="F:calcium ion binding"/>
    <property type="evidence" value="ECO:0007669"/>
    <property type="project" value="InterPro"/>
</dbReference>
<keyword evidence="5" id="KW-1185">Reference proteome</keyword>
<evidence type="ECO:0000313" key="4">
    <source>
        <dbReference type="EMBL" id="CAH1100005.1"/>
    </source>
</evidence>
<organism evidence="4 5">
    <name type="scientific">Psylliodes chrysocephalus</name>
    <dbReference type="NCBI Taxonomy" id="3402493"/>
    <lineage>
        <taxon>Eukaryota</taxon>
        <taxon>Metazoa</taxon>
        <taxon>Ecdysozoa</taxon>
        <taxon>Arthropoda</taxon>
        <taxon>Hexapoda</taxon>
        <taxon>Insecta</taxon>
        <taxon>Pterygota</taxon>
        <taxon>Neoptera</taxon>
        <taxon>Endopterygota</taxon>
        <taxon>Coleoptera</taxon>
        <taxon>Polyphaga</taxon>
        <taxon>Cucujiformia</taxon>
        <taxon>Chrysomeloidea</taxon>
        <taxon>Chrysomelidae</taxon>
        <taxon>Galerucinae</taxon>
        <taxon>Alticini</taxon>
        <taxon>Psylliodes</taxon>
    </lineage>
</organism>
<evidence type="ECO:0000259" key="3">
    <source>
        <dbReference type="PROSITE" id="PS50222"/>
    </source>
</evidence>
<reference evidence="4" key="1">
    <citation type="submission" date="2022-01" db="EMBL/GenBank/DDBJ databases">
        <authorList>
            <person name="King R."/>
        </authorList>
    </citation>
    <scope>NUCLEOTIDE SEQUENCE</scope>
</reference>
<proteinExistence type="predicted"/>
<dbReference type="EMBL" id="OV651822">
    <property type="protein sequence ID" value="CAH1100005.1"/>
    <property type="molecule type" value="Genomic_DNA"/>
</dbReference>